<reference evidence="2 3" key="1">
    <citation type="submission" date="2023-04" db="EMBL/GenBank/DDBJ databases">
        <title>Forest soil microbial communities from Buena Vista Peninsula, Colon Province, Panama.</title>
        <authorList>
            <person name="Bouskill N."/>
        </authorList>
    </citation>
    <scope>NUCLEOTIDE SEQUENCE [LARGE SCALE GENOMIC DNA]</scope>
    <source>
        <strain evidence="2 3">GGS1</strain>
    </source>
</reference>
<evidence type="ECO:0000313" key="2">
    <source>
        <dbReference type="EMBL" id="MDH6214086.1"/>
    </source>
</evidence>
<dbReference type="InterPro" id="IPR011033">
    <property type="entry name" value="PRC_barrel-like_sf"/>
</dbReference>
<comment type="caution">
    <text evidence="2">The sequence shown here is derived from an EMBL/GenBank/DDBJ whole genome shotgun (WGS) entry which is preliminary data.</text>
</comment>
<dbReference type="EMBL" id="JARXVH010000002">
    <property type="protein sequence ID" value="MDH6214086.1"/>
    <property type="molecule type" value="Genomic_DNA"/>
</dbReference>
<dbReference type="Proteomes" id="UP001160499">
    <property type="component" value="Unassembled WGS sequence"/>
</dbReference>
<organism evidence="2 3">
    <name type="scientific">Streptomyces pseudovenezuelae</name>
    <dbReference type="NCBI Taxonomy" id="67350"/>
    <lineage>
        <taxon>Bacteria</taxon>
        <taxon>Bacillati</taxon>
        <taxon>Actinomycetota</taxon>
        <taxon>Actinomycetes</taxon>
        <taxon>Kitasatosporales</taxon>
        <taxon>Streptomycetaceae</taxon>
        <taxon>Streptomyces</taxon>
        <taxon>Streptomyces aurantiacus group</taxon>
    </lineage>
</organism>
<evidence type="ECO:0000313" key="3">
    <source>
        <dbReference type="Proteomes" id="UP001160499"/>
    </source>
</evidence>
<gene>
    <name evidence="2" type="ORF">M2283_001369</name>
</gene>
<dbReference type="Gene3D" id="3.90.50.10">
    <property type="entry name" value="Photosynthetic Reaction Center, subunit H, domain 2"/>
    <property type="match status" value="1"/>
</dbReference>
<name>A0ABT6LCQ0_9ACTN</name>
<evidence type="ECO:0008006" key="4">
    <source>
        <dbReference type="Google" id="ProtNLM"/>
    </source>
</evidence>
<dbReference type="SUPFAM" id="SSF50346">
    <property type="entry name" value="PRC-barrel domain"/>
    <property type="match status" value="1"/>
</dbReference>
<accession>A0ABT6LCQ0</accession>
<dbReference type="InterPro" id="IPR014747">
    <property type="entry name" value="Bac_photo_RC_H_C"/>
</dbReference>
<dbReference type="RefSeq" id="WP_280875149.1">
    <property type="nucleotide sequence ID" value="NZ_JARXVH010000002.1"/>
</dbReference>
<protein>
    <recommendedName>
        <fullName evidence="4">PRC-barrel domain-containing protein</fullName>
    </recommendedName>
</protein>
<feature type="compositionally biased region" description="Acidic residues" evidence="1">
    <location>
        <begin position="143"/>
        <end position="160"/>
    </location>
</feature>
<sequence>MKLSDLTSVKNTPVRTRDGERIGRVIAIHVARTRAKPIFVQVLVKRQKKVVPLAGAKIEQGALTLPYSANKISNGPTSSKTTLSTSEEMVALDYYGLGHKMVRQKKHPNASKARYRRRFQKTIQKPIYSEPKVFAILGHLIPDWDDPEPIEPSATDDPEPPEPSMIGD</sequence>
<feature type="region of interest" description="Disordered" evidence="1">
    <location>
        <begin position="143"/>
        <end position="168"/>
    </location>
</feature>
<proteinExistence type="predicted"/>
<evidence type="ECO:0000256" key="1">
    <source>
        <dbReference type="SAM" id="MobiDB-lite"/>
    </source>
</evidence>
<keyword evidence="3" id="KW-1185">Reference proteome</keyword>